<comment type="similarity">
    <text evidence="1">Belongs to the sigma-70 factor family. ECF subfamily.</text>
</comment>
<organism evidence="8 9">
    <name type="scientific">Parabacteroides johnsonii</name>
    <dbReference type="NCBI Taxonomy" id="387661"/>
    <lineage>
        <taxon>Bacteria</taxon>
        <taxon>Pseudomonadati</taxon>
        <taxon>Bacteroidota</taxon>
        <taxon>Bacteroidia</taxon>
        <taxon>Bacteroidales</taxon>
        <taxon>Tannerellaceae</taxon>
        <taxon>Parabacteroides</taxon>
    </lineage>
</organism>
<dbReference type="Gene3D" id="1.10.10.10">
    <property type="entry name" value="Winged helix-like DNA-binding domain superfamily/Winged helix DNA-binding domain"/>
    <property type="match status" value="1"/>
</dbReference>
<dbReference type="EMBL" id="NFIJ01000021">
    <property type="protein sequence ID" value="OUO03609.1"/>
    <property type="molecule type" value="Genomic_DNA"/>
</dbReference>
<proteinExistence type="inferred from homology"/>
<evidence type="ECO:0000259" key="5">
    <source>
        <dbReference type="Pfam" id="PF04542"/>
    </source>
</evidence>
<dbReference type="RefSeq" id="WP_008153297.1">
    <property type="nucleotide sequence ID" value="NZ_CABJAU010000001.1"/>
</dbReference>
<dbReference type="AlphaFoldDB" id="A0A9Q5X6U4"/>
<comment type="caution">
    <text evidence="8">The sequence shown here is derived from an EMBL/GenBank/DDBJ whole genome shotgun (WGS) entry which is preliminary data.</text>
</comment>
<sequence>MHETAIHSNTIEKLKRGSYEAFDTLYNMYADSLYGFALLHTKSVVQAEDIVQETFLKLWNMRASLSVEGSFKSMLFTIAKNHVIDVFRRQINRPDFEDYIRFCEDENLLDNATVEKIYYDDFIDKLALAKQKLTPAQRNIFEMSREEGMSNAEIAALSDISEQTVKNHLSAALKSLREELRKYNYLFVLFI</sequence>
<protein>
    <submittedName>
        <fullName evidence="8">RNA polymerase sigma-70 factor</fullName>
    </submittedName>
</protein>
<dbReference type="PANTHER" id="PTHR43133">
    <property type="entry name" value="RNA POLYMERASE ECF-TYPE SIGMA FACTO"/>
    <property type="match status" value="1"/>
</dbReference>
<gene>
    <name evidence="8" type="ORF">B5F96_15490</name>
    <name evidence="7" type="ORF">PQG89_10940</name>
</gene>
<evidence type="ECO:0000256" key="2">
    <source>
        <dbReference type="ARBA" id="ARBA00023015"/>
    </source>
</evidence>
<reference evidence="8" key="2">
    <citation type="journal article" date="2018" name="BMC Genomics">
        <title>Whole genome sequencing and function prediction of 133 gut anaerobes isolated from chicken caecum in pure cultures.</title>
        <authorList>
            <person name="Medvecky M."/>
            <person name="Cejkova D."/>
            <person name="Polansky O."/>
            <person name="Karasova D."/>
            <person name="Kubasova T."/>
            <person name="Cizek A."/>
            <person name="Rychlik I."/>
        </authorList>
    </citation>
    <scope>NUCLEOTIDE SEQUENCE</scope>
    <source>
        <strain evidence="8">An42</strain>
    </source>
</reference>
<keyword evidence="4" id="KW-0804">Transcription</keyword>
<dbReference type="InterPro" id="IPR013325">
    <property type="entry name" value="RNA_pol_sigma_r2"/>
</dbReference>
<dbReference type="GO" id="GO:0006352">
    <property type="term" value="P:DNA-templated transcription initiation"/>
    <property type="evidence" value="ECO:0007669"/>
    <property type="project" value="InterPro"/>
</dbReference>
<feature type="domain" description="RNA polymerase sigma-70 region 2" evidence="5">
    <location>
        <begin position="25"/>
        <end position="90"/>
    </location>
</feature>
<accession>A0A9Q5X6U4</accession>
<dbReference type="Pfam" id="PF08281">
    <property type="entry name" value="Sigma70_r4_2"/>
    <property type="match status" value="1"/>
</dbReference>
<dbReference type="EMBL" id="JAQPYX010000089">
    <property type="protein sequence ID" value="MDC7149940.1"/>
    <property type="molecule type" value="Genomic_DNA"/>
</dbReference>
<dbReference type="NCBIfam" id="TIGR02937">
    <property type="entry name" value="sigma70-ECF"/>
    <property type="match status" value="1"/>
</dbReference>
<dbReference type="Proteomes" id="UP000195975">
    <property type="component" value="Unassembled WGS sequence"/>
</dbReference>
<dbReference type="NCBIfam" id="TIGR02985">
    <property type="entry name" value="Sig70_bacteroi1"/>
    <property type="match status" value="1"/>
</dbReference>
<dbReference type="SUPFAM" id="SSF88946">
    <property type="entry name" value="Sigma2 domain of RNA polymerase sigma factors"/>
    <property type="match status" value="1"/>
</dbReference>
<dbReference type="SUPFAM" id="SSF88659">
    <property type="entry name" value="Sigma3 and sigma4 domains of RNA polymerase sigma factors"/>
    <property type="match status" value="1"/>
</dbReference>
<evidence type="ECO:0000313" key="9">
    <source>
        <dbReference type="Proteomes" id="UP000195975"/>
    </source>
</evidence>
<dbReference type="InterPro" id="IPR014284">
    <property type="entry name" value="RNA_pol_sigma-70_dom"/>
</dbReference>
<evidence type="ECO:0000313" key="7">
    <source>
        <dbReference type="EMBL" id="MDC7149940.1"/>
    </source>
</evidence>
<evidence type="ECO:0000259" key="6">
    <source>
        <dbReference type="Pfam" id="PF08281"/>
    </source>
</evidence>
<dbReference type="Gene3D" id="1.10.1740.10">
    <property type="match status" value="1"/>
</dbReference>
<name>A0A9Q5X6U4_9BACT</name>
<reference evidence="7" key="3">
    <citation type="submission" date="2023-01" db="EMBL/GenBank/DDBJ databases">
        <title>Exploring GABA producing Bacteroides strains toward improving mental health.</title>
        <authorList>
            <person name="Yousuf B."/>
            <person name="Bouhlel N.E."/>
            <person name="Mottawea W."/>
            <person name="Hammami R."/>
        </authorList>
    </citation>
    <scope>NUCLEOTIDE SEQUENCE</scope>
    <source>
        <strain evidence="7">UO.H1047</strain>
    </source>
</reference>
<dbReference type="InterPro" id="IPR013324">
    <property type="entry name" value="RNA_pol_sigma_r3/r4-like"/>
</dbReference>
<dbReference type="InterPro" id="IPR039425">
    <property type="entry name" value="RNA_pol_sigma-70-like"/>
</dbReference>
<dbReference type="GeneID" id="93409964"/>
<evidence type="ECO:0000313" key="8">
    <source>
        <dbReference type="EMBL" id="OUO03609.1"/>
    </source>
</evidence>
<dbReference type="InterPro" id="IPR013249">
    <property type="entry name" value="RNA_pol_sigma70_r4_t2"/>
</dbReference>
<dbReference type="Proteomes" id="UP001213646">
    <property type="component" value="Unassembled WGS sequence"/>
</dbReference>
<feature type="domain" description="RNA polymerase sigma factor 70 region 4 type 2" evidence="6">
    <location>
        <begin position="125"/>
        <end position="176"/>
    </location>
</feature>
<dbReference type="PANTHER" id="PTHR43133:SF46">
    <property type="entry name" value="RNA POLYMERASE SIGMA-70 FACTOR ECF SUBFAMILY"/>
    <property type="match status" value="1"/>
</dbReference>
<keyword evidence="2" id="KW-0805">Transcription regulation</keyword>
<dbReference type="GO" id="GO:0003677">
    <property type="term" value="F:DNA binding"/>
    <property type="evidence" value="ECO:0007669"/>
    <property type="project" value="InterPro"/>
</dbReference>
<dbReference type="InterPro" id="IPR007627">
    <property type="entry name" value="RNA_pol_sigma70_r2"/>
</dbReference>
<dbReference type="Pfam" id="PF04542">
    <property type="entry name" value="Sigma70_r2"/>
    <property type="match status" value="1"/>
</dbReference>
<reference evidence="9" key="1">
    <citation type="submission" date="2017-04" db="EMBL/GenBank/DDBJ databases">
        <title>Function of individual gut microbiota members based on whole genome sequencing of pure cultures obtained from chicken caecum.</title>
        <authorList>
            <person name="Medvecky M."/>
            <person name="Cejkova D."/>
            <person name="Polansky O."/>
            <person name="Karasova D."/>
            <person name="Kubasova T."/>
            <person name="Cizek A."/>
            <person name="Rychlik I."/>
        </authorList>
    </citation>
    <scope>NUCLEOTIDE SEQUENCE [LARGE SCALE GENOMIC DNA]</scope>
    <source>
        <strain evidence="9">An42</strain>
    </source>
</reference>
<dbReference type="InterPro" id="IPR036388">
    <property type="entry name" value="WH-like_DNA-bd_sf"/>
</dbReference>
<evidence type="ECO:0000256" key="3">
    <source>
        <dbReference type="ARBA" id="ARBA00023082"/>
    </source>
</evidence>
<dbReference type="GO" id="GO:0016987">
    <property type="term" value="F:sigma factor activity"/>
    <property type="evidence" value="ECO:0007669"/>
    <property type="project" value="UniProtKB-KW"/>
</dbReference>
<evidence type="ECO:0000256" key="4">
    <source>
        <dbReference type="ARBA" id="ARBA00023163"/>
    </source>
</evidence>
<keyword evidence="3" id="KW-0731">Sigma factor</keyword>
<evidence type="ECO:0000256" key="1">
    <source>
        <dbReference type="ARBA" id="ARBA00010641"/>
    </source>
</evidence>
<dbReference type="InterPro" id="IPR014327">
    <property type="entry name" value="RNA_pol_sigma70_bacteroid"/>
</dbReference>